<dbReference type="InterPro" id="IPR005835">
    <property type="entry name" value="NTP_transferase_dom"/>
</dbReference>
<dbReference type="STRING" id="1121345.SAMN02745217_01938"/>
<dbReference type="Pfam" id="PF00483">
    <property type="entry name" value="NTP_transferase"/>
    <property type="match status" value="1"/>
</dbReference>
<dbReference type="EMBL" id="FRFD01000005">
    <property type="protein sequence ID" value="SHO48642.1"/>
    <property type="molecule type" value="Genomic_DNA"/>
</dbReference>
<protein>
    <submittedName>
        <fullName evidence="2">Nucleotidyl transferase</fullName>
    </submittedName>
</protein>
<name>A0A1M7Y7P0_9FIRM</name>
<reference evidence="2 3" key="1">
    <citation type="submission" date="2016-12" db="EMBL/GenBank/DDBJ databases">
        <authorList>
            <person name="Song W.-J."/>
            <person name="Kurnit D.M."/>
        </authorList>
    </citation>
    <scope>NUCLEOTIDE SEQUENCE [LARGE SCALE GENOMIC DNA]</scope>
    <source>
        <strain evidence="2 3">DSM 12503</strain>
    </source>
</reference>
<proteinExistence type="predicted"/>
<evidence type="ECO:0000313" key="3">
    <source>
        <dbReference type="Proteomes" id="UP000184612"/>
    </source>
</evidence>
<dbReference type="InterPro" id="IPR029044">
    <property type="entry name" value="Nucleotide-diphossugar_trans"/>
</dbReference>
<evidence type="ECO:0000259" key="1">
    <source>
        <dbReference type="Pfam" id="PF00483"/>
    </source>
</evidence>
<dbReference type="RefSeq" id="WP_073588635.1">
    <property type="nucleotide sequence ID" value="NZ_FRFD01000005.1"/>
</dbReference>
<keyword evidence="3" id="KW-1185">Reference proteome</keyword>
<dbReference type="SUPFAM" id="SSF53448">
    <property type="entry name" value="Nucleotide-diphospho-sugar transferases"/>
    <property type="match status" value="1"/>
</dbReference>
<evidence type="ECO:0000313" key="2">
    <source>
        <dbReference type="EMBL" id="SHO48642.1"/>
    </source>
</evidence>
<dbReference type="AlphaFoldDB" id="A0A1M7Y7P0"/>
<accession>A0A1M7Y7P0</accession>
<dbReference type="OrthoDB" id="9779926at2"/>
<sequence length="305" mass="34841">MEKPVLVIMAAGMGSRYGGLKQIDSVDEQGHIIIDFSIFDAIKAGFRKVVFIIKKEIEEDFKKVIGNCTKNIDDVEFVYQEIAKVPESSLIPEGRVKPWGTGHAVLCCKDKIQGPFAVINADDFYGREAFTKIYDFLSSKAESQKNLYAMVGYQLKNTLTEHGSVARGVCGVNEEGFLTKITERTRIEKFPEGAKYYDNEKDKWEDISSDSTVSMNLWGFQANIMEELEKEFDTFLKTEVLDNPLKSEFFLPTVVQHMIETQKAQVEVLHSKDQWFGVTYKEDKEVVLREIAKLKKQGVYPENLW</sequence>
<keyword evidence="2" id="KW-0808">Transferase</keyword>
<dbReference type="Proteomes" id="UP000184612">
    <property type="component" value="Unassembled WGS sequence"/>
</dbReference>
<feature type="domain" description="Nucleotidyl transferase" evidence="1">
    <location>
        <begin position="7"/>
        <end position="228"/>
    </location>
</feature>
<dbReference type="Gene3D" id="3.90.550.10">
    <property type="entry name" value="Spore Coat Polysaccharide Biosynthesis Protein SpsA, Chain A"/>
    <property type="match status" value="1"/>
</dbReference>
<organism evidence="2 3">
    <name type="scientific">Anaerocolumna xylanovorans DSM 12503</name>
    <dbReference type="NCBI Taxonomy" id="1121345"/>
    <lineage>
        <taxon>Bacteria</taxon>
        <taxon>Bacillati</taxon>
        <taxon>Bacillota</taxon>
        <taxon>Clostridia</taxon>
        <taxon>Lachnospirales</taxon>
        <taxon>Lachnospiraceae</taxon>
        <taxon>Anaerocolumna</taxon>
    </lineage>
</organism>
<dbReference type="GO" id="GO:0016740">
    <property type="term" value="F:transferase activity"/>
    <property type="evidence" value="ECO:0007669"/>
    <property type="project" value="UniProtKB-KW"/>
</dbReference>
<gene>
    <name evidence="2" type="ORF">SAMN02745217_01938</name>
</gene>